<dbReference type="AlphaFoldDB" id="A0A921MZ39"/>
<dbReference type="Gene3D" id="2.130.10.10">
    <property type="entry name" value="YVTN repeat-like/Quinoprotein amine dehydrogenase"/>
    <property type="match status" value="5"/>
</dbReference>
<keyword evidence="4" id="KW-0812">Transmembrane</keyword>
<dbReference type="Gene3D" id="2.60.40.10">
    <property type="entry name" value="Immunoglobulins"/>
    <property type="match status" value="1"/>
</dbReference>
<dbReference type="PANTHER" id="PTHR43547:SF2">
    <property type="entry name" value="HYBRID SIGNAL TRANSDUCTION HISTIDINE KINASE C"/>
    <property type="match status" value="1"/>
</dbReference>
<name>A0A921MZ39_9FIRM</name>
<evidence type="ECO:0000259" key="5">
    <source>
        <dbReference type="SMART" id="SM00388"/>
    </source>
</evidence>
<dbReference type="InterPro" id="IPR036097">
    <property type="entry name" value="HisK_dim/P_sf"/>
</dbReference>
<dbReference type="EC" id="2.7.13.3" evidence="2"/>
<keyword evidence="4" id="KW-1133">Transmembrane helix</keyword>
<dbReference type="Pfam" id="PF00512">
    <property type="entry name" value="HisKA"/>
    <property type="match status" value="1"/>
</dbReference>
<dbReference type="SUPFAM" id="SSF47384">
    <property type="entry name" value="Homodimeric domain of signal transducing histidine kinase"/>
    <property type="match status" value="1"/>
</dbReference>
<dbReference type="CDD" id="cd00082">
    <property type="entry name" value="HisKA"/>
    <property type="match status" value="1"/>
</dbReference>
<evidence type="ECO:0000313" key="7">
    <source>
        <dbReference type="Proteomes" id="UP000776700"/>
    </source>
</evidence>
<accession>A0A921MZ39</accession>
<gene>
    <name evidence="6" type="ORF">K8V90_01205</name>
</gene>
<dbReference type="InterPro" id="IPR011110">
    <property type="entry name" value="Reg_prop"/>
</dbReference>
<dbReference type="InterPro" id="IPR003661">
    <property type="entry name" value="HisK_dim/P_dom"/>
</dbReference>
<evidence type="ECO:0000256" key="3">
    <source>
        <dbReference type="ARBA" id="ARBA00022553"/>
    </source>
</evidence>
<evidence type="ECO:0000256" key="4">
    <source>
        <dbReference type="SAM" id="Phobius"/>
    </source>
</evidence>
<dbReference type="InterPro" id="IPR015943">
    <property type="entry name" value="WD40/YVTN_repeat-like_dom_sf"/>
</dbReference>
<evidence type="ECO:0000256" key="2">
    <source>
        <dbReference type="ARBA" id="ARBA00012438"/>
    </source>
</evidence>
<keyword evidence="4" id="KW-0472">Membrane</keyword>
<comment type="catalytic activity">
    <reaction evidence="1">
        <text>ATP + protein L-histidine = ADP + protein N-phospho-L-histidine.</text>
        <dbReference type="EC" id="2.7.13.3"/>
    </reaction>
</comment>
<dbReference type="SMART" id="SM00388">
    <property type="entry name" value="HisKA"/>
    <property type="match status" value="1"/>
</dbReference>
<reference evidence="6" key="2">
    <citation type="submission" date="2021-09" db="EMBL/GenBank/DDBJ databases">
        <authorList>
            <person name="Gilroy R."/>
        </authorList>
    </citation>
    <scope>NUCLEOTIDE SEQUENCE</scope>
    <source>
        <strain evidence="6">1277</strain>
    </source>
</reference>
<evidence type="ECO:0000256" key="1">
    <source>
        <dbReference type="ARBA" id="ARBA00000085"/>
    </source>
</evidence>
<dbReference type="Pfam" id="PF07494">
    <property type="entry name" value="Reg_prop"/>
    <property type="match status" value="5"/>
</dbReference>
<dbReference type="EMBL" id="DYUB01000046">
    <property type="protein sequence ID" value="HJG95700.1"/>
    <property type="molecule type" value="Genomic_DNA"/>
</dbReference>
<dbReference type="GO" id="GO:0000155">
    <property type="term" value="F:phosphorelay sensor kinase activity"/>
    <property type="evidence" value="ECO:0007669"/>
    <property type="project" value="InterPro"/>
</dbReference>
<feature type="transmembrane region" description="Helical" evidence="4">
    <location>
        <begin position="805"/>
        <end position="825"/>
    </location>
</feature>
<comment type="caution">
    <text evidence="6">The sequence shown here is derived from an EMBL/GenBank/DDBJ whole genome shotgun (WGS) entry which is preliminary data.</text>
</comment>
<feature type="non-terminal residue" evidence="6">
    <location>
        <position position="969"/>
    </location>
</feature>
<dbReference type="PANTHER" id="PTHR43547">
    <property type="entry name" value="TWO-COMPONENT HISTIDINE KINASE"/>
    <property type="match status" value="1"/>
</dbReference>
<proteinExistence type="predicted"/>
<dbReference type="InterPro" id="IPR013783">
    <property type="entry name" value="Ig-like_fold"/>
</dbReference>
<dbReference type="InterPro" id="IPR011123">
    <property type="entry name" value="Y_Y_Y"/>
</dbReference>
<dbReference type="SUPFAM" id="SSF63829">
    <property type="entry name" value="Calcium-dependent phosphotriesterase"/>
    <property type="match status" value="2"/>
</dbReference>
<dbReference type="Pfam" id="PF07495">
    <property type="entry name" value="Y_Y_Y"/>
    <property type="match status" value="1"/>
</dbReference>
<protein>
    <recommendedName>
        <fullName evidence="2">histidine kinase</fullName>
        <ecNumber evidence="2">2.7.13.3</ecNumber>
    </recommendedName>
</protein>
<dbReference type="Proteomes" id="UP000776700">
    <property type="component" value="Unassembled WGS sequence"/>
</dbReference>
<organism evidence="6 7">
    <name type="scientific">Romboutsia timonensis</name>
    <dbReference type="NCBI Taxonomy" id="1776391"/>
    <lineage>
        <taxon>Bacteria</taxon>
        <taxon>Bacillati</taxon>
        <taxon>Bacillota</taxon>
        <taxon>Clostridia</taxon>
        <taxon>Peptostreptococcales</taxon>
        <taxon>Peptostreptococcaceae</taxon>
        <taxon>Romboutsia</taxon>
    </lineage>
</organism>
<reference evidence="6" key="1">
    <citation type="journal article" date="2021" name="PeerJ">
        <title>Extensive microbial diversity within the chicken gut microbiome revealed by metagenomics and culture.</title>
        <authorList>
            <person name="Gilroy R."/>
            <person name="Ravi A."/>
            <person name="Getino M."/>
            <person name="Pursley I."/>
            <person name="Horton D.L."/>
            <person name="Alikhan N.F."/>
            <person name="Baker D."/>
            <person name="Gharbi K."/>
            <person name="Hall N."/>
            <person name="Watson M."/>
            <person name="Adriaenssens E.M."/>
            <person name="Foster-Nyarko E."/>
            <person name="Jarju S."/>
            <person name="Secka A."/>
            <person name="Antonio M."/>
            <person name="Oren A."/>
            <person name="Chaudhuri R.R."/>
            <person name="La Ragione R."/>
            <person name="Hildebrand F."/>
            <person name="Pallen M.J."/>
        </authorList>
    </citation>
    <scope>NUCLEOTIDE SEQUENCE</scope>
    <source>
        <strain evidence="6">1277</strain>
    </source>
</reference>
<sequence>MKSKLSRYILLVYIIINILMPVSISADTSKVESFEKLSINEGLSNEYITSIFQDSKGYMWIGTIDGLNRYDGERIKIYNCNIYDDNSLSSTYINAIEEDSEGNIWIGTESGLDILDRETDTIIRMKDLENDEFKLGKLKITSLLNSNYEKDIMWVGTENGLMKINTRNSKIKALYHKENDENSLTNSYITDIEEDESGLIWIGVNNGVNIINKDLTIINNENEFFEEKPFIYDIEYDSQGRMWISTKEGIIVCDISDDKNITIWFADEKELKEYSVKDEKLYNKQNFKINQQVKIDNNNNFIMKDSKNNVWISSSNGVARYCLEDKKVTYFNKNINFENSLSSNVINCFYEDFNGTIWIGTDKGINILNSNNQFAYQNKYIDDRYKLHNKDIVSIAQNTGYIWIATKYDGIYIYNENNGDLVEHVYDKLNLNNQYIKGLFEISENYILIVTNKKEIYIDINNFSWKEYVNENTYNSEVNYIYSDENFIWIATTNNFYIHDINTGERKNISKNLVNHEINPGGVRYILPDHRDEKVLWIGGVGIGLVKYHKEDGVIEKYTHDSSNENSLINNDINCMVFDKFENLWIGTNIGLSKFDTKIGKFTYYTTANGLTNNYINSILIDNNDNLWISTNKGLDKFDIDKEKIVNFTKADGISGYQFNLNSSLKTKNGMIIFGNTNGITYFNPDEINDPKKSDNEVVIGDIFIGKNKIIYNSNDIVLEYNDKDLFIEYFLPVYENLNHITYEYMIEGIDSDWIYVDRKACLEIKSLNPGKYTLKIRARDSHGNLTKETSVNIRVKNPIWKTPLAYLIYIIIFLMVVYYIFNYVKILQNLVNYKTMSLKKQLEENKKLSEELINQEKFKNNYFINLSHELRTPINVIFSTLQLVNNLIRNRNITYEKAENYIEIINRNCDNLLKIINDIIDSSKIETGHYKINKNNNDIVYIVEESALSMSKFIEEKGLSLIIDPEIE</sequence>
<feature type="domain" description="Signal transduction histidine kinase dimerisation/phosphoacceptor" evidence="5">
    <location>
        <begin position="859"/>
        <end position="929"/>
    </location>
</feature>
<dbReference type="Gene3D" id="1.10.287.130">
    <property type="match status" value="1"/>
</dbReference>
<keyword evidence="3" id="KW-0597">Phosphoprotein</keyword>
<evidence type="ECO:0000313" key="6">
    <source>
        <dbReference type="EMBL" id="HJG95700.1"/>
    </source>
</evidence>